<dbReference type="InterPro" id="IPR050237">
    <property type="entry name" value="ATP-dep_AMP-bd_enzyme"/>
</dbReference>
<dbReference type="InterPro" id="IPR042099">
    <property type="entry name" value="ANL_N_sf"/>
</dbReference>
<dbReference type="InterPro" id="IPR025110">
    <property type="entry name" value="AMP-bd_C"/>
</dbReference>
<reference evidence="3" key="1">
    <citation type="submission" date="2020-02" db="EMBL/GenBank/DDBJ databases">
        <authorList>
            <person name="Meier V. D."/>
        </authorList>
    </citation>
    <scope>NUCLEOTIDE SEQUENCE</scope>
    <source>
        <strain evidence="3">AVDCRST_MAG75</strain>
    </source>
</reference>
<dbReference type="EMBL" id="CADCUO010000040">
    <property type="protein sequence ID" value="CAA9376636.1"/>
    <property type="molecule type" value="Genomic_DNA"/>
</dbReference>
<dbReference type="Gene3D" id="3.30.300.30">
    <property type="match status" value="1"/>
</dbReference>
<sequence>MIGARSTPQLHLVAVDEVQSALAAALAGGPPVAPLPQDATERRRAVEMLQPGAAVAEPDIAAVVATSGSTGLPKGVLLSGSAIKASAAATSRRLGGDGSWALALPSYYVAGLMVLARCLVSGTTAHPMSPDLSDLPAVLPRMRGRRYISLVPTQLVRALAHPETADALAGFDTVLIGGAAADPALLEQAADAGIAVVTTYGMSETCGGCVYDGAPLACTEVALEPSTHQVLLRGPMLFSGYRLRPDLTSAALADGALRTKDRGDLVGGRLRVLGRVDDVVISGGLNVDLAEVERACQAWLGSRGEVAVVGVADAEWGVRVVAVTDAAGSLTELRSFVQDAVPGYAAPRQLVRLTSLPRTPSGKVDRQRLIEAVGQAARDHDSAAGAIS</sequence>
<dbReference type="InterPro" id="IPR000873">
    <property type="entry name" value="AMP-dep_synth/lig_dom"/>
</dbReference>
<accession>A0A6J4N3V1</accession>
<dbReference type="PANTHER" id="PTHR43767">
    <property type="entry name" value="LONG-CHAIN-FATTY-ACID--COA LIGASE"/>
    <property type="match status" value="1"/>
</dbReference>
<evidence type="ECO:0000259" key="2">
    <source>
        <dbReference type="Pfam" id="PF13193"/>
    </source>
</evidence>
<dbReference type="PROSITE" id="PS00455">
    <property type="entry name" value="AMP_BINDING"/>
    <property type="match status" value="1"/>
</dbReference>
<dbReference type="GO" id="GO:0008756">
    <property type="term" value="F:o-succinylbenzoate-CoA ligase activity"/>
    <property type="evidence" value="ECO:0007669"/>
    <property type="project" value="UniProtKB-EC"/>
</dbReference>
<dbReference type="AlphaFoldDB" id="A0A6J4N3V1"/>
<organism evidence="3">
    <name type="scientific">uncultured Propionibacteriaceae bacterium</name>
    <dbReference type="NCBI Taxonomy" id="257457"/>
    <lineage>
        <taxon>Bacteria</taxon>
        <taxon>Bacillati</taxon>
        <taxon>Actinomycetota</taxon>
        <taxon>Actinomycetes</taxon>
        <taxon>Propionibacteriales</taxon>
        <taxon>Propionibacteriaceae</taxon>
        <taxon>environmental samples</taxon>
    </lineage>
</organism>
<dbReference type="Pfam" id="PF00501">
    <property type="entry name" value="AMP-binding"/>
    <property type="match status" value="1"/>
</dbReference>
<feature type="domain" description="AMP-binding enzyme C-terminal" evidence="2">
    <location>
        <begin position="305"/>
        <end position="363"/>
    </location>
</feature>
<evidence type="ECO:0000259" key="1">
    <source>
        <dbReference type="Pfam" id="PF00501"/>
    </source>
</evidence>
<dbReference type="EC" id="6.2.1.26" evidence="3"/>
<dbReference type="Pfam" id="PF13193">
    <property type="entry name" value="AMP-binding_C"/>
    <property type="match status" value="1"/>
</dbReference>
<protein>
    <submittedName>
        <fullName evidence="3">O-succinylbenzoic acid--CoA ligase</fullName>
        <ecNumber evidence="3">6.2.1.26</ecNumber>
    </submittedName>
</protein>
<dbReference type="InterPro" id="IPR045851">
    <property type="entry name" value="AMP-bd_C_sf"/>
</dbReference>
<name>A0A6J4N3V1_9ACTN</name>
<gene>
    <name evidence="3" type="ORF">AVDCRST_MAG75-597</name>
</gene>
<feature type="domain" description="AMP-dependent synthetase/ligase" evidence="1">
    <location>
        <begin position="30"/>
        <end position="214"/>
    </location>
</feature>
<dbReference type="PANTHER" id="PTHR43767:SF1">
    <property type="entry name" value="NONRIBOSOMAL PEPTIDE SYNTHASE PES1 (EUROFUNG)-RELATED"/>
    <property type="match status" value="1"/>
</dbReference>
<proteinExistence type="predicted"/>
<dbReference type="SUPFAM" id="SSF56801">
    <property type="entry name" value="Acetyl-CoA synthetase-like"/>
    <property type="match status" value="1"/>
</dbReference>
<dbReference type="Gene3D" id="3.40.50.12780">
    <property type="entry name" value="N-terminal domain of ligase-like"/>
    <property type="match status" value="1"/>
</dbReference>
<keyword evidence="3" id="KW-0436">Ligase</keyword>
<evidence type="ECO:0000313" key="3">
    <source>
        <dbReference type="EMBL" id="CAA9376636.1"/>
    </source>
</evidence>
<dbReference type="InterPro" id="IPR020845">
    <property type="entry name" value="AMP-binding_CS"/>
</dbReference>